<reference evidence="2" key="1">
    <citation type="thesis" date="2020" institute="ProQuest LLC" country="789 East Eisenhower Parkway, Ann Arbor, MI, USA">
        <title>Comparative Genomics and Chromosome Evolution.</title>
        <authorList>
            <person name="Mudd A.B."/>
        </authorList>
    </citation>
    <scope>NUCLEOTIDE SEQUENCE</scope>
    <source>
        <strain evidence="2">237g6f4</strain>
        <tissue evidence="2">Blood</tissue>
    </source>
</reference>
<dbReference type="AlphaFoldDB" id="A0AAV6YJ28"/>
<feature type="compositionally biased region" description="Basic and acidic residues" evidence="1">
    <location>
        <begin position="59"/>
        <end position="77"/>
    </location>
</feature>
<organism evidence="2 3">
    <name type="scientific">Engystomops pustulosus</name>
    <name type="common">Tungara frog</name>
    <name type="synonym">Physalaemus pustulosus</name>
    <dbReference type="NCBI Taxonomy" id="76066"/>
    <lineage>
        <taxon>Eukaryota</taxon>
        <taxon>Metazoa</taxon>
        <taxon>Chordata</taxon>
        <taxon>Craniata</taxon>
        <taxon>Vertebrata</taxon>
        <taxon>Euteleostomi</taxon>
        <taxon>Amphibia</taxon>
        <taxon>Batrachia</taxon>
        <taxon>Anura</taxon>
        <taxon>Neobatrachia</taxon>
        <taxon>Hyloidea</taxon>
        <taxon>Leptodactylidae</taxon>
        <taxon>Leiuperinae</taxon>
        <taxon>Engystomops</taxon>
    </lineage>
</organism>
<feature type="region of interest" description="Disordered" evidence="1">
    <location>
        <begin position="45"/>
        <end position="77"/>
    </location>
</feature>
<name>A0AAV6YJ28_ENGPU</name>
<dbReference type="EMBL" id="WNYA01075761">
    <property type="protein sequence ID" value="KAG8535189.1"/>
    <property type="molecule type" value="Genomic_DNA"/>
</dbReference>
<evidence type="ECO:0000313" key="3">
    <source>
        <dbReference type="Proteomes" id="UP000824782"/>
    </source>
</evidence>
<dbReference type="EMBL" id="WNYA01075761">
    <property type="protein sequence ID" value="KAG8535188.1"/>
    <property type="molecule type" value="Genomic_DNA"/>
</dbReference>
<evidence type="ECO:0000313" key="2">
    <source>
        <dbReference type="EMBL" id="KAG8535187.1"/>
    </source>
</evidence>
<accession>A0AAV6YJ28</accession>
<dbReference type="Proteomes" id="UP000824782">
    <property type="component" value="Unassembled WGS sequence"/>
</dbReference>
<gene>
    <name evidence="2" type="ORF">GDO81_029239</name>
</gene>
<comment type="caution">
    <text evidence="2">The sequence shown here is derived from an EMBL/GenBank/DDBJ whole genome shotgun (WGS) entry which is preliminary data.</text>
</comment>
<keyword evidence="3" id="KW-1185">Reference proteome</keyword>
<protein>
    <submittedName>
        <fullName evidence="2">Uncharacterized protein</fullName>
    </submittedName>
</protein>
<evidence type="ECO:0000256" key="1">
    <source>
        <dbReference type="SAM" id="MobiDB-lite"/>
    </source>
</evidence>
<proteinExistence type="predicted"/>
<sequence>MRLEKEKGGEVRLFMSAGGHEAGEGDGERGDYACLQEDMRLEKETGGKGRLCMSAGGHEAGEGERGRGETLHVCRRT</sequence>
<dbReference type="EMBL" id="WNYA01075761">
    <property type="protein sequence ID" value="KAG8535187.1"/>
    <property type="molecule type" value="Genomic_DNA"/>
</dbReference>